<accession>A0A699XQ85</accession>
<organism evidence="1">
    <name type="scientific">Tanacetum cinerariifolium</name>
    <name type="common">Dalmatian daisy</name>
    <name type="synonym">Chrysanthemum cinerariifolium</name>
    <dbReference type="NCBI Taxonomy" id="118510"/>
    <lineage>
        <taxon>Eukaryota</taxon>
        <taxon>Viridiplantae</taxon>
        <taxon>Streptophyta</taxon>
        <taxon>Embryophyta</taxon>
        <taxon>Tracheophyta</taxon>
        <taxon>Spermatophyta</taxon>
        <taxon>Magnoliopsida</taxon>
        <taxon>eudicotyledons</taxon>
        <taxon>Gunneridae</taxon>
        <taxon>Pentapetalae</taxon>
        <taxon>asterids</taxon>
        <taxon>campanulids</taxon>
        <taxon>Asterales</taxon>
        <taxon>Asteraceae</taxon>
        <taxon>Asteroideae</taxon>
        <taxon>Anthemideae</taxon>
        <taxon>Anthemidinae</taxon>
        <taxon>Tanacetum</taxon>
    </lineage>
</organism>
<feature type="non-terminal residue" evidence="1">
    <location>
        <position position="23"/>
    </location>
</feature>
<protein>
    <submittedName>
        <fullName evidence="1">Uncharacterized protein</fullName>
    </submittedName>
</protein>
<proteinExistence type="predicted"/>
<reference evidence="1" key="1">
    <citation type="journal article" date="2019" name="Sci. Rep.">
        <title>Draft genome of Tanacetum cinerariifolium, the natural source of mosquito coil.</title>
        <authorList>
            <person name="Yamashiro T."/>
            <person name="Shiraishi A."/>
            <person name="Satake H."/>
            <person name="Nakayama K."/>
        </authorList>
    </citation>
    <scope>NUCLEOTIDE SEQUENCE</scope>
</reference>
<comment type="caution">
    <text evidence="1">The sequence shown here is derived from an EMBL/GenBank/DDBJ whole genome shotgun (WGS) entry which is preliminary data.</text>
</comment>
<dbReference type="AlphaFoldDB" id="A0A699XQ85"/>
<gene>
    <name evidence="1" type="ORF">Tci_934191</name>
</gene>
<sequence>ADKKPGALGRVFVITEGQATNTS</sequence>
<feature type="non-terminal residue" evidence="1">
    <location>
        <position position="1"/>
    </location>
</feature>
<evidence type="ECO:0000313" key="1">
    <source>
        <dbReference type="EMBL" id="GFD62222.1"/>
    </source>
</evidence>
<dbReference type="EMBL" id="BKCJ011917051">
    <property type="protein sequence ID" value="GFD62222.1"/>
    <property type="molecule type" value="Genomic_DNA"/>
</dbReference>
<name>A0A699XQ85_TANCI</name>